<reference evidence="1 2" key="1">
    <citation type="submission" date="2020-08" db="EMBL/GenBank/DDBJ databases">
        <title>Complete Genome Sequence of Effusibacillus dendaii Strain skT53, Isolated from Farmland soil.</title>
        <authorList>
            <person name="Konishi T."/>
            <person name="Kawasaki H."/>
        </authorList>
    </citation>
    <scope>NUCLEOTIDE SEQUENCE [LARGE SCALE GENOMIC DNA]</scope>
    <source>
        <strain evidence="2">skT53</strain>
    </source>
</reference>
<dbReference type="RefSeq" id="WP_200759475.1">
    <property type="nucleotide sequence ID" value="NZ_AP023366.1"/>
</dbReference>
<dbReference type="AlphaFoldDB" id="A0A7I8D8K6"/>
<gene>
    <name evidence="1" type="ORF">skT53_03240</name>
</gene>
<evidence type="ECO:0000313" key="2">
    <source>
        <dbReference type="Proteomes" id="UP000593802"/>
    </source>
</evidence>
<accession>A0A7I8D8K6</accession>
<keyword evidence="2" id="KW-1185">Reference proteome</keyword>
<sequence length="127" mass="14726">MKDAKSVPLRTVYSIFVEEPDDFYFHPRGVLMVDEKLNISLFCSDADHNFLLRVIRKFPYAELENGVEWNGYEFECKDQTATAFEKHGNSPDAIPFILKDIYDSSPRQYFFLEKALKNGPLSNHLSP</sequence>
<protein>
    <submittedName>
        <fullName evidence="1">Uncharacterized protein</fullName>
    </submittedName>
</protein>
<name>A0A7I8D8K6_9BACL</name>
<organism evidence="1 2">
    <name type="scientific">Effusibacillus dendaii</name>
    <dbReference type="NCBI Taxonomy" id="2743772"/>
    <lineage>
        <taxon>Bacteria</taxon>
        <taxon>Bacillati</taxon>
        <taxon>Bacillota</taxon>
        <taxon>Bacilli</taxon>
        <taxon>Bacillales</taxon>
        <taxon>Alicyclobacillaceae</taxon>
        <taxon>Effusibacillus</taxon>
    </lineage>
</organism>
<evidence type="ECO:0000313" key="1">
    <source>
        <dbReference type="EMBL" id="BCJ85339.1"/>
    </source>
</evidence>
<dbReference type="KEGG" id="eff:skT53_03240"/>
<dbReference type="Proteomes" id="UP000593802">
    <property type="component" value="Chromosome"/>
</dbReference>
<proteinExistence type="predicted"/>
<dbReference type="EMBL" id="AP023366">
    <property type="protein sequence ID" value="BCJ85339.1"/>
    <property type="molecule type" value="Genomic_DNA"/>
</dbReference>